<dbReference type="Gene3D" id="1.10.246.220">
    <property type="match status" value="1"/>
</dbReference>
<feature type="region of interest" description="Disordered" evidence="1">
    <location>
        <begin position="22"/>
        <end position="43"/>
    </location>
</feature>
<feature type="region of interest" description="Disordered" evidence="1">
    <location>
        <begin position="298"/>
        <end position="322"/>
    </location>
</feature>
<dbReference type="SMART" id="SM00717">
    <property type="entry name" value="SANT"/>
    <property type="match status" value="1"/>
</dbReference>
<evidence type="ECO:0000313" key="4">
    <source>
        <dbReference type="EMBL" id="EFJ33187.1"/>
    </source>
</evidence>
<dbReference type="HOGENOM" id="CLU_046210_0_0_1"/>
<protein>
    <submittedName>
        <fullName evidence="4">Uncharacterized protein</fullName>
    </submittedName>
</protein>
<accession>D8R2Y9</accession>
<feature type="domain" description="Myb-like" evidence="2">
    <location>
        <begin position="364"/>
        <end position="419"/>
    </location>
</feature>
<dbReference type="InterPro" id="IPR001005">
    <property type="entry name" value="SANT/Myb"/>
</dbReference>
<dbReference type="InterPro" id="IPR017930">
    <property type="entry name" value="Myb_dom"/>
</dbReference>
<dbReference type="InterPro" id="IPR009057">
    <property type="entry name" value="Homeodomain-like_sf"/>
</dbReference>
<feature type="domain" description="HTH myb-type" evidence="3">
    <location>
        <begin position="364"/>
        <end position="423"/>
    </location>
</feature>
<dbReference type="Pfam" id="PF00249">
    <property type="entry name" value="Myb_DNA-binding"/>
    <property type="match status" value="1"/>
</dbReference>
<feature type="compositionally biased region" description="Basic and acidic residues" evidence="1">
    <location>
        <begin position="307"/>
        <end position="320"/>
    </location>
</feature>
<reference evidence="4 5" key="1">
    <citation type="journal article" date="2011" name="Science">
        <title>The Selaginella genome identifies genetic changes associated with the evolution of vascular plants.</title>
        <authorList>
            <person name="Banks J.A."/>
            <person name="Nishiyama T."/>
            <person name="Hasebe M."/>
            <person name="Bowman J.L."/>
            <person name="Gribskov M."/>
            <person name="dePamphilis C."/>
            <person name="Albert V.A."/>
            <person name="Aono N."/>
            <person name="Aoyama T."/>
            <person name="Ambrose B.A."/>
            <person name="Ashton N.W."/>
            <person name="Axtell M.J."/>
            <person name="Barker E."/>
            <person name="Barker M.S."/>
            <person name="Bennetzen J.L."/>
            <person name="Bonawitz N.D."/>
            <person name="Chapple C."/>
            <person name="Cheng C."/>
            <person name="Correa L.G."/>
            <person name="Dacre M."/>
            <person name="DeBarry J."/>
            <person name="Dreyer I."/>
            <person name="Elias M."/>
            <person name="Engstrom E.M."/>
            <person name="Estelle M."/>
            <person name="Feng L."/>
            <person name="Finet C."/>
            <person name="Floyd S.K."/>
            <person name="Frommer W.B."/>
            <person name="Fujita T."/>
            <person name="Gramzow L."/>
            <person name="Gutensohn M."/>
            <person name="Harholt J."/>
            <person name="Hattori M."/>
            <person name="Heyl A."/>
            <person name="Hirai T."/>
            <person name="Hiwatashi Y."/>
            <person name="Ishikawa M."/>
            <person name="Iwata M."/>
            <person name="Karol K.G."/>
            <person name="Koehler B."/>
            <person name="Kolukisaoglu U."/>
            <person name="Kubo M."/>
            <person name="Kurata T."/>
            <person name="Lalonde S."/>
            <person name="Li K."/>
            <person name="Li Y."/>
            <person name="Litt A."/>
            <person name="Lyons E."/>
            <person name="Manning G."/>
            <person name="Maruyama T."/>
            <person name="Michael T.P."/>
            <person name="Mikami K."/>
            <person name="Miyazaki S."/>
            <person name="Morinaga S."/>
            <person name="Murata T."/>
            <person name="Mueller-Roeber B."/>
            <person name="Nelson D.R."/>
            <person name="Obara M."/>
            <person name="Oguri Y."/>
            <person name="Olmstead R.G."/>
            <person name="Onodera N."/>
            <person name="Petersen B.L."/>
            <person name="Pils B."/>
            <person name="Prigge M."/>
            <person name="Rensing S.A."/>
            <person name="Riano-Pachon D.M."/>
            <person name="Roberts A.W."/>
            <person name="Sato Y."/>
            <person name="Scheller H.V."/>
            <person name="Schulz B."/>
            <person name="Schulz C."/>
            <person name="Shakirov E.V."/>
            <person name="Shibagaki N."/>
            <person name="Shinohara N."/>
            <person name="Shippen D.E."/>
            <person name="Soerensen I."/>
            <person name="Sotooka R."/>
            <person name="Sugimoto N."/>
            <person name="Sugita M."/>
            <person name="Sumikawa N."/>
            <person name="Tanurdzic M."/>
            <person name="Theissen G."/>
            <person name="Ulvskov P."/>
            <person name="Wakazuki S."/>
            <person name="Weng J.K."/>
            <person name="Willats W.W."/>
            <person name="Wipf D."/>
            <person name="Wolf P.G."/>
            <person name="Yang L."/>
            <person name="Zimmer A.D."/>
            <person name="Zhu Q."/>
            <person name="Mitros T."/>
            <person name="Hellsten U."/>
            <person name="Loque D."/>
            <person name="Otillar R."/>
            <person name="Salamov A."/>
            <person name="Schmutz J."/>
            <person name="Shapiro H."/>
            <person name="Lindquist E."/>
            <person name="Lucas S."/>
            <person name="Rokhsar D."/>
            <person name="Grigoriev I.V."/>
        </authorList>
    </citation>
    <scope>NUCLEOTIDE SEQUENCE [LARGE SCALE GENOMIC DNA]</scope>
</reference>
<keyword evidence="5" id="KW-1185">Reference proteome</keyword>
<dbReference type="Gramene" id="EFJ33187">
    <property type="protein sequence ID" value="EFJ33187"/>
    <property type="gene ID" value="SELMODRAFT_406795"/>
</dbReference>
<organism evidence="5">
    <name type="scientific">Selaginella moellendorffii</name>
    <name type="common">Spikemoss</name>
    <dbReference type="NCBI Taxonomy" id="88036"/>
    <lineage>
        <taxon>Eukaryota</taxon>
        <taxon>Viridiplantae</taxon>
        <taxon>Streptophyta</taxon>
        <taxon>Embryophyta</taxon>
        <taxon>Tracheophyta</taxon>
        <taxon>Lycopodiopsida</taxon>
        <taxon>Selaginellales</taxon>
        <taxon>Selaginellaceae</taxon>
        <taxon>Selaginella</taxon>
    </lineage>
</organism>
<gene>
    <name evidence="4" type="ORF">SELMODRAFT_406795</name>
</gene>
<evidence type="ECO:0000313" key="5">
    <source>
        <dbReference type="Proteomes" id="UP000001514"/>
    </source>
</evidence>
<evidence type="ECO:0000259" key="2">
    <source>
        <dbReference type="PROSITE" id="PS50090"/>
    </source>
</evidence>
<dbReference type="AlphaFoldDB" id="D8R2Y9"/>
<dbReference type="PANTHER" id="PTHR47122:SF8">
    <property type="entry name" value="MYB-LIKE DOMAIN-CONTAINING PROTEIN"/>
    <property type="match status" value="1"/>
</dbReference>
<dbReference type="InParanoid" id="D8R2Y9"/>
<proteinExistence type="predicted"/>
<feature type="compositionally biased region" description="Polar residues" evidence="1">
    <location>
        <begin position="170"/>
        <end position="183"/>
    </location>
</feature>
<dbReference type="Proteomes" id="UP000001514">
    <property type="component" value="Unassembled WGS sequence"/>
</dbReference>
<evidence type="ECO:0000256" key="1">
    <source>
        <dbReference type="SAM" id="MobiDB-lite"/>
    </source>
</evidence>
<evidence type="ECO:0000259" key="3">
    <source>
        <dbReference type="PROSITE" id="PS51294"/>
    </source>
</evidence>
<dbReference type="KEGG" id="smo:SELMODRAFT_406795"/>
<dbReference type="CDD" id="cd11660">
    <property type="entry name" value="SANT_TRF"/>
    <property type="match status" value="1"/>
</dbReference>
<dbReference type="PROSITE" id="PS50090">
    <property type="entry name" value="MYB_LIKE"/>
    <property type="match status" value="1"/>
</dbReference>
<dbReference type="eggNOG" id="ENOG502QWKN">
    <property type="taxonomic scope" value="Eukaryota"/>
</dbReference>
<dbReference type="PROSITE" id="PS51294">
    <property type="entry name" value="HTH_MYB"/>
    <property type="match status" value="1"/>
</dbReference>
<dbReference type="SUPFAM" id="SSF46689">
    <property type="entry name" value="Homeodomain-like"/>
    <property type="match status" value="1"/>
</dbReference>
<feature type="region of interest" description="Disordered" evidence="1">
    <location>
        <begin position="161"/>
        <end position="183"/>
    </location>
</feature>
<name>D8R2Y9_SELML</name>
<dbReference type="EMBL" id="GL377571">
    <property type="protein sequence ID" value="EFJ33187.1"/>
    <property type="molecule type" value="Genomic_DNA"/>
</dbReference>
<dbReference type="PANTHER" id="PTHR47122">
    <property type="entry name" value="MYB-LIKE DNA-BINDING DOMAIN CONTAINING PROTEIN, EXPRESSED"/>
    <property type="match status" value="1"/>
</dbReference>
<sequence>MTPYLLLPPCDASRCAKKFTTTQTKGAVKRSGKKGDMEPSTSLPSCWIQRLGPVLSPGERAGRQDRIRNEDDLIGGREKKGGKKDKSILDPKALAGTAHSFRDLEVILGSAARQVGDDGSVLPSAEDDDLQVECFAERENLHEIATLAVVKHGDDVSSRNVKEKAGVHSTRGQEVLSNDETVHPSTVSGEVYFSVAARNVEGKRKRKPNRRYIEDETDNLYFTSELHRLVSDGTDSCDGAKSHRDITEKLDSGSDIEYPEFESPTQAAVSYGGRRSSMMKLKAERKASKIARLAWSSRKRGPSIGSSKEKTMSSSDKESYSDLEGGMDQMLEDYEDVQSMGGEDCELDFSGEHVETVPTPNGGTRRKHHRPWTLREVMILVEGVARCGGGKWADIKKLEFSSVSYRTAVDLKDKWRNLLRASRVHFTSKQQQFLVVIKGGAQQKETFCSFYTSTNSCSCTTSRSGRTLRRK</sequence>